<keyword evidence="1" id="KW-1133">Transmembrane helix</keyword>
<dbReference type="STRING" id="415747.SAMN03097708_00589"/>
<name>A0A1G5PR24_9GAMM</name>
<dbReference type="InterPro" id="IPR007360">
    <property type="entry name" value="SirB"/>
</dbReference>
<feature type="transmembrane region" description="Helical" evidence="1">
    <location>
        <begin position="69"/>
        <end position="88"/>
    </location>
</feature>
<evidence type="ECO:0000313" key="3">
    <source>
        <dbReference type="Proteomes" id="UP000199648"/>
    </source>
</evidence>
<keyword evidence="1" id="KW-0472">Membrane</keyword>
<dbReference type="PIRSF" id="PIRSF005610">
    <property type="entry name" value="SirB"/>
    <property type="match status" value="1"/>
</dbReference>
<dbReference type="PANTHER" id="PTHR39594">
    <property type="entry name" value="PROTEIN YCHQ"/>
    <property type="match status" value="1"/>
</dbReference>
<accession>A0A1G5PR24</accession>
<organism evidence="2 3">
    <name type="scientific">Thiohalomonas denitrificans</name>
    <dbReference type="NCBI Taxonomy" id="415747"/>
    <lineage>
        <taxon>Bacteria</taxon>
        <taxon>Pseudomonadati</taxon>
        <taxon>Pseudomonadota</taxon>
        <taxon>Gammaproteobacteria</taxon>
        <taxon>Thiohalomonadales</taxon>
        <taxon>Thiohalomonadaceae</taxon>
        <taxon>Thiohalomonas</taxon>
    </lineage>
</organism>
<dbReference type="RefSeq" id="WP_092992466.1">
    <property type="nucleotide sequence ID" value="NZ_FMWD01000002.1"/>
</dbReference>
<proteinExistence type="predicted"/>
<sequence length="128" mass="14238">MPTLKFFHVIFVTLSVSGFFLRGVLRLSAPGLLDNRLARTLPHVNDTLLLVTGIALVVGYGWNPLHHPWLEAKLAALLVYIGLGSVALGRRGERSRKVRAVAWLAALAVFAYIVMVALYKTPRPWFVF</sequence>
<dbReference type="OrthoDB" id="5588650at2"/>
<dbReference type="Pfam" id="PF04247">
    <property type="entry name" value="SirB"/>
    <property type="match status" value="1"/>
</dbReference>
<reference evidence="2 3" key="1">
    <citation type="submission" date="2016-10" db="EMBL/GenBank/DDBJ databases">
        <authorList>
            <person name="de Groot N.N."/>
        </authorList>
    </citation>
    <scope>NUCLEOTIDE SEQUENCE [LARGE SCALE GENOMIC DNA]</scope>
    <source>
        <strain evidence="2 3">HLD2</strain>
    </source>
</reference>
<keyword evidence="1" id="KW-0812">Transmembrane</keyword>
<feature type="transmembrane region" description="Helical" evidence="1">
    <location>
        <begin position="6"/>
        <end position="25"/>
    </location>
</feature>
<feature type="transmembrane region" description="Helical" evidence="1">
    <location>
        <begin position="100"/>
        <end position="119"/>
    </location>
</feature>
<dbReference type="PANTHER" id="PTHR39594:SF1">
    <property type="entry name" value="PROTEIN YCHQ"/>
    <property type="match status" value="1"/>
</dbReference>
<evidence type="ECO:0000256" key="1">
    <source>
        <dbReference type="SAM" id="Phobius"/>
    </source>
</evidence>
<dbReference type="GO" id="GO:0005886">
    <property type="term" value="C:plasma membrane"/>
    <property type="evidence" value="ECO:0007669"/>
    <property type="project" value="TreeGrafter"/>
</dbReference>
<protein>
    <submittedName>
        <fullName evidence="2">Uncharacterized membrane protein SirB2</fullName>
    </submittedName>
</protein>
<dbReference type="EMBL" id="FMWD01000002">
    <property type="protein sequence ID" value="SCZ51796.1"/>
    <property type="molecule type" value="Genomic_DNA"/>
</dbReference>
<gene>
    <name evidence="2" type="ORF">SAMN03097708_00589</name>
</gene>
<dbReference type="AlphaFoldDB" id="A0A1G5PR24"/>
<keyword evidence="3" id="KW-1185">Reference proteome</keyword>
<evidence type="ECO:0000313" key="2">
    <source>
        <dbReference type="EMBL" id="SCZ51796.1"/>
    </source>
</evidence>
<dbReference type="Proteomes" id="UP000199648">
    <property type="component" value="Unassembled WGS sequence"/>
</dbReference>